<feature type="compositionally biased region" description="Acidic residues" evidence="10">
    <location>
        <begin position="163"/>
        <end position="173"/>
    </location>
</feature>
<feature type="region of interest" description="Disordered" evidence="10">
    <location>
        <begin position="152"/>
        <end position="175"/>
    </location>
</feature>
<keyword evidence="7" id="KW-0687">Ribonucleoprotein</keyword>
<dbReference type="Proteomes" id="UP000269793">
    <property type="component" value="Chromosome VI"/>
</dbReference>
<evidence type="ECO:0000313" key="13">
    <source>
        <dbReference type="Proteomes" id="UP000269793"/>
    </source>
</evidence>
<dbReference type="InterPro" id="IPR001680">
    <property type="entry name" value="WD40_rpt"/>
</dbReference>
<protein>
    <recommendedName>
        <fullName evidence="3">DDB1- and CUL4-associated factor 13</fullName>
    </recommendedName>
    <alternativeName>
        <fullName evidence="8">WD repeat and SOF domain-containing protein 1</fullName>
    </alternativeName>
</protein>
<dbReference type="Pfam" id="PF00400">
    <property type="entry name" value="WD40"/>
    <property type="match status" value="4"/>
</dbReference>
<comment type="subcellular location">
    <subcellularLocation>
        <location evidence="1">Nucleus</location>
        <location evidence="1">Nucleolus</location>
    </subcellularLocation>
</comment>
<evidence type="ECO:0000259" key="11">
    <source>
        <dbReference type="Pfam" id="PF04158"/>
    </source>
</evidence>
<feature type="domain" description="Sof1-like protein" evidence="11">
    <location>
        <begin position="405"/>
        <end position="488"/>
    </location>
</feature>
<feature type="repeat" description="WD" evidence="9">
    <location>
        <begin position="62"/>
        <end position="104"/>
    </location>
</feature>
<dbReference type="InterPro" id="IPR020472">
    <property type="entry name" value="WD40_PAC1"/>
</dbReference>
<dbReference type="PROSITE" id="PS00678">
    <property type="entry name" value="WD_REPEATS_1"/>
    <property type="match status" value="1"/>
</dbReference>
<dbReference type="PANTHER" id="PTHR22851">
    <property type="entry name" value="U3 SMALL NUCLEOLAR RNA U3 SNORNA ASSOCIATED PROTEIN"/>
    <property type="match status" value="1"/>
</dbReference>
<keyword evidence="4 9" id="KW-0853">WD repeat</keyword>
<keyword evidence="6" id="KW-0539">Nucleus</keyword>
<dbReference type="SUPFAM" id="SSF50978">
    <property type="entry name" value="WD40 repeat-like"/>
    <property type="match status" value="1"/>
</dbReference>
<feature type="region of interest" description="Disordered" evidence="10">
    <location>
        <begin position="453"/>
        <end position="494"/>
    </location>
</feature>
<organism evidence="12 13">
    <name type="scientific">Malassezia restricta (strain ATCC 96810 / NBRC 103918 / CBS 7877)</name>
    <name type="common">Seborrheic dermatitis infection agent</name>
    <dbReference type="NCBI Taxonomy" id="425264"/>
    <lineage>
        <taxon>Eukaryota</taxon>
        <taxon>Fungi</taxon>
        <taxon>Dikarya</taxon>
        <taxon>Basidiomycota</taxon>
        <taxon>Ustilaginomycotina</taxon>
        <taxon>Malasseziomycetes</taxon>
        <taxon>Malasseziales</taxon>
        <taxon>Malasseziaceae</taxon>
        <taxon>Malassezia</taxon>
    </lineage>
</organism>
<keyword evidence="13" id="KW-1185">Reference proteome</keyword>
<dbReference type="GO" id="GO:0000462">
    <property type="term" value="P:maturation of SSU-rRNA from tricistronic rRNA transcript (SSU-rRNA, 5.8S rRNA, LSU-rRNA)"/>
    <property type="evidence" value="ECO:0007669"/>
    <property type="project" value="TreeGrafter"/>
</dbReference>
<evidence type="ECO:0000256" key="5">
    <source>
        <dbReference type="ARBA" id="ARBA00022737"/>
    </source>
</evidence>
<feature type="repeat" description="WD" evidence="9">
    <location>
        <begin position="370"/>
        <end position="402"/>
    </location>
</feature>
<dbReference type="InterPro" id="IPR007287">
    <property type="entry name" value="Sof1"/>
</dbReference>
<evidence type="ECO:0000256" key="3">
    <source>
        <dbReference type="ARBA" id="ARBA00021762"/>
    </source>
</evidence>
<evidence type="ECO:0000256" key="9">
    <source>
        <dbReference type="PROSITE-ProRule" id="PRU00221"/>
    </source>
</evidence>
<accession>A0A3G2S8S4</accession>
<dbReference type="Gene3D" id="2.130.10.10">
    <property type="entry name" value="YVTN repeat-like/Quinoprotein amine dehydrogenase"/>
    <property type="match status" value="2"/>
</dbReference>
<dbReference type="GO" id="GO:0016567">
    <property type="term" value="P:protein ubiquitination"/>
    <property type="evidence" value="ECO:0007669"/>
    <property type="project" value="UniProtKB-UniPathway"/>
</dbReference>
<evidence type="ECO:0000256" key="10">
    <source>
        <dbReference type="SAM" id="MobiDB-lite"/>
    </source>
</evidence>
<name>A0A3G2S8S4_MALR7</name>
<dbReference type="UniPathway" id="UPA00143"/>
<dbReference type="InterPro" id="IPR019775">
    <property type="entry name" value="WD40_repeat_CS"/>
</dbReference>
<dbReference type="STRING" id="425264.A0A3G2S8S4"/>
<dbReference type="OrthoDB" id="10249065at2759"/>
<dbReference type="SMART" id="SM00320">
    <property type="entry name" value="WD40"/>
    <property type="match status" value="7"/>
</dbReference>
<dbReference type="PROSITE" id="PS50082">
    <property type="entry name" value="WD_REPEATS_2"/>
    <property type="match status" value="3"/>
</dbReference>
<feature type="compositionally biased region" description="Basic residues" evidence="10">
    <location>
        <begin position="466"/>
        <end position="478"/>
    </location>
</feature>
<dbReference type="PANTHER" id="PTHR22851:SF0">
    <property type="entry name" value="DDB1- AND CUL4-ASSOCIATED FACTOR 13"/>
    <property type="match status" value="1"/>
</dbReference>
<evidence type="ECO:0000256" key="7">
    <source>
        <dbReference type="ARBA" id="ARBA00023274"/>
    </source>
</evidence>
<evidence type="ECO:0000256" key="1">
    <source>
        <dbReference type="ARBA" id="ARBA00004604"/>
    </source>
</evidence>
<reference evidence="12 13" key="1">
    <citation type="submission" date="2018-10" db="EMBL/GenBank/DDBJ databases">
        <title>Complete genome sequence of Malassezia restricta CBS 7877.</title>
        <authorList>
            <person name="Morand S.C."/>
            <person name="Bertignac M."/>
            <person name="Iltis A."/>
            <person name="Kolder I."/>
            <person name="Pirovano W."/>
            <person name="Jourdain R."/>
            <person name="Clavaud C."/>
        </authorList>
    </citation>
    <scope>NUCLEOTIDE SEQUENCE [LARGE SCALE GENOMIC DNA]</scope>
    <source>
        <strain evidence="12 13">CBS 7877</strain>
    </source>
</reference>
<evidence type="ECO:0000256" key="2">
    <source>
        <dbReference type="ARBA" id="ARBA00005649"/>
    </source>
</evidence>
<proteinExistence type="inferred from homology"/>
<gene>
    <name evidence="12" type="primary">SOF1</name>
    <name evidence="12" type="ORF">DNF11_3320</name>
</gene>
<dbReference type="AlphaFoldDB" id="A0A3G2S8S4"/>
<dbReference type="GO" id="GO:0032040">
    <property type="term" value="C:small-subunit processome"/>
    <property type="evidence" value="ECO:0007669"/>
    <property type="project" value="TreeGrafter"/>
</dbReference>
<dbReference type="InterPro" id="IPR051733">
    <property type="entry name" value="WD_repeat_DCAF13/WDSOF1"/>
</dbReference>
<dbReference type="PROSITE" id="PS50294">
    <property type="entry name" value="WD_REPEATS_REGION"/>
    <property type="match status" value="2"/>
</dbReference>
<comment type="similarity">
    <text evidence="2">Belongs to the WD repeat DCAF13/WDSOF1 family.</text>
</comment>
<dbReference type="InterPro" id="IPR015943">
    <property type="entry name" value="WD40/YVTN_repeat-like_dom_sf"/>
</dbReference>
<feature type="repeat" description="WD" evidence="9">
    <location>
        <begin position="326"/>
        <end position="367"/>
    </location>
</feature>
<dbReference type="EMBL" id="CP033153">
    <property type="protein sequence ID" value="AYO44270.1"/>
    <property type="molecule type" value="Genomic_DNA"/>
</dbReference>
<evidence type="ECO:0000256" key="6">
    <source>
        <dbReference type="ARBA" id="ARBA00023242"/>
    </source>
</evidence>
<sequence>MKIKALTRSVDDHAPARLGDAAPVQRNLNPNMHPFEKPREYTRALNAAKLDRLYAKPFVAAFEGHIDGVYSMARHPKRLDVIASGSGDGEIRLWDVNHQRCTYTYPRAHAGIIQSLCISPLTFHGGGASKRMLSCSTDRTIKVWNADPVPDGFGEYEEFRPADDDEEDSDDEASGARDAHLFSLQPTNSTPKEPLTVYQGKTAFHSLSHHAHLPRFASASSTVQVWDLNRGGGSDALVNMAMGVDAVHVVRYNQSETDVLASAGTDRGVTLYDIRSGKPLHKVVLTMRANDLAWSPVEPTTLAVASEDHNMYTFDMRNMSSATQIYKGHVGAVMSVDWAPTGQSLVTGSYDRTVRLWDTGKGARSRDVYHTKRMQKVFTTMYTLDARFVLSGSDDGNVRLWKHGASDKLGIVNARERASREYAQALRKRWHTVGDVAKIERQRHVPKPIRTAQKLSHTMTEARRVKNDRRRKHTKSGAKKPTAARKSVIVEEKS</sequence>
<dbReference type="InterPro" id="IPR036322">
    <property type="entry name" value="WD40_repeat_dom_sf"/>
</dbReference>
<evidence type="ECO:0000256" key="4">
    <source>
        <dbReference type="ARBA" id="ARBA00022574"/>
    </source>
</evidence>
<evidence type="ECO:0000256" key="8">
    <source>
        <dbReference type="ARBA" id="ARBA00032239"/>
    </source>
</evidence>
<dbReference type="Pfam" id="PF04158">
    <property type="entry name" value="Sof1"/>
    <property type="match status" value="1"/>
</dbReference>
<dbReference type="PRINTS" id="PR00320">
    <property type="entry name" value="GPROTEINBRPT"/>
</dbReference>
<evidence type="ECO:0000313" key="12">
    <source>
        <dbReference type="EMBL" id="AYO44270.1"/>
    </source>
</evidence>
<dbReference type="VEuPathDB" id="FungiDB:DNF11_3320"/>
<keyword evidence="5" id="KW-0677">Repeat</keyword>